<dbReference type="KEGG" id="sxi:SXIM_16210"/>
<comment type="similarity">
    <text evidence="6">Belongs to the ABC-2 integral membrane protein family.</text>
</comment>
<feature type="transmembrane region" description="Helical" evidence="6">
    <location>
        <begin position="207"/>
        <end position="236"/>
    </location>
</feature>
<evidence type="ECO:0000256" key="1">
    <source>
        <dbReference type="ARBA" id="ARBA00004141"/>
    </source>
</evidence>
<gene>
    <name evidence="8" type="ORF">SXIM_16210</name>
</gene>
<dbReference type="InterPro" id="IPR013525">
    <property type="entry name" value="ABC2_TM"/>
</dbReference>
<keyword evidence="2 6" id="KW-0812">Transmembrane</keyword>
<organism evidence="8 9">
    <name type="scientific">Streptomyces xiamenensis</name>
    <dbReference type="NCBI Taxonomy" id="408015"/>
    <lineage>
        <taxon>Bacteria</taxon>
        <taxon>Bacillati</taxon>
        <taxon>Actinomycetota</taxon>
        <taxon>Actinomycetes</taxon>
        <taxon>Kitasatosporales</taxon>
        <taxon>Streptomycetaceae</taxon>
        <taxon>Streptomyces</taxon>
    </lineage>
</organism>
<dbReference type="Proteomes" id="UP000034034">
    <property type="component" value="Chromosome"/>
</dbReference>
<evidence type="ECO:0000256" key="2">
    <source>
        <dbReference type="ARBA" id="ARBA00022692"/>
    </source>
</evidence>
<comment type="subcellular location">
    <subcellularLocation>
        <location evidence="6">Cell membrane</location>
        <topology evidence="6">Multi-pass membrane protein</topology>
    </subcellularLocation>
    <subcellularLocation>
        <location evidence="1">Membrane</location>
        <topology evidence="1">Multi-pass membrane protein</topology>
    </subcellularLocation>
</comment>
<keyword evidence="9" id="KW-1185">Reference proteome</keyword>
<sequence length="356" mass="38017">MSRSSGLLPLSKNMALGLLRDRTAVFFMMIFPLMFLVLFGALFQDNSISRSPIAQVGEVEVLDGLPEDARAELDKVVEFRRAADLDSALEDVRTGEVAGAIWQSGDTVELRYSEADGVRAGTVRSVLQSLVEAANQAATGQPPAYRLATDTVEDDSVKPIQYLAPGLLGWAIAMGGAFLSALTLVGWRKSRLLRRLWLAPIHPATIIGARVGVTLALALVQTALFLGIACIPFYGLQLSGSWWLSIPLVLSGSLAFMSIGLVIGAVAKTEEAANGILQVVIMPMAFLAGSFFPTDVMPGWLSGIAQLLPLRHLNDALSDVLSRGGGWETALPVIGGLLLFTAVLTAIAAKLFRWDT</sequence>
<dbReference type="PATRIC" id="fig|408015.6.peg.1656"/>
<evidence type="ECO:0000256" key="6">
    <source>
        <dbReference type="RuleBase" id="RU361157"/>
    </source>
</evidence>
<dbReference type="InterPro" id="IPR000412">
    <property type="entry name" value="ABC_2_transport"/>
</dbReference>
<protein>
    <recommendedName>
        <fullName evidence="6">Transport permease protein</fullName>
    </recommendedName>
</protein>
<keyword evidence="6" id="KW-1003">Cell membrane</keyword>
<dbReference type="GO" id="GO:0046677">
    <property type="term" value="P:response to antibiotic"/>
    <property type="evidence" value="ECO:0007669"/>
    <property type="project" value="UniProtKB-KW"/>
</dbReference>
<dbReference type="InterPro" id="IPR052902">
    <property type="entry name" value="ABC-2_transporter"/>
</dbReference>
<reference evidence="8" key="1">
    <citation type="submission" date="2019-08" db="EMBL/GenBank/DDBJ databases">
        <title>Complete genome sequence of a mangrove-derived Streptomyces xiamenensis.</title>
        <authorList>
            <person name="Xu J."/>
        </authorList>
    </citation>
    <scope>NUCLEOTIDE SEQUENCE</scope>
    <source>
        <strain evidence="8">318</strain>
    </source>
</reference>
<dbReference type="PRINTS" id="PR00164">
    <property type="entry name" value="ABC2TRNSPORT"/>
</dbReference>
<dbReference type="PANTHER" id="PTHR43027">
    <property type="entry name" value="DOXORUBICIN RESISTANCE ABC TRANSPORTER PERMEASE PROTEIN DRRC-RELATED"/>
    <property type="match status" value="1"/>
</dbReference>
<feature type="transmembrane region" description="Helical" evidence="6">
    <location>
        <begin position="242"/>
        <end position="263"/>
    </location>
</feature>
<dbReference type="AlphaFoldDB" id="A0A0F7FS99"/>
<evidence type="ECO:0000259" key="7">
    <source>
        <dbReference type="PROSITE" id="PS51012"/>
    </source>
</evidence>
<keyword evidence="4 6" id="KW-0472">Membrane</keyword>
<dbReference type="Pfam" id="PF12698">
    <property type="entry name" value="ABC2_membrane_3"/>
    <property type="match status" value="1"/>
</dbReference>
<proteinExistence type="inferred from homology"/>
<feature type="transmembrane region" description="Helical" evidence="6">
    <location>
        <begin position="275"/>
        <end position="292"/>
    </location>
</feature>
<dbReference type="GO" id="GO:0043190">
    <property type="term" value="C:ATP-binding cassette (ABC) transporter complex"/>
    <property type="evidence" value="ECO:0007669"/>
    <property type="project" value="InterPro"/>
</dbReference>
<feature type="transmembrane region" description="Helical" evidence="6">
    <location>
        <begin position="24"/>
        <end position="43"/>
    </location>
</feature>
<evidence type="ECO:0000313" key="9">
    <source>
        <dbReference type="Proteomes" id="UP000034034"/>
    </source>
</evidence>
<feature type="transmembrane region" description="Helical" evidence="6">
    <location>
        <begin position="167"/>
        <end position="187"/>
    </location>
</feature>
<dbReference type="PANTHER" id="PTHR43027:SF2">
    <property type="entry name" value="TRANSPORT PERMEASE PROTEIN"/>
    <property type="match status" value="1"/>
</dbReference>
<dbReference type="EMBL" id="CP009922">
    <property type="protein sequence ID" value="AKG43005.1"/>
    <property type="molecule type" value="Genomic_DNA"/>
</dbReference>
<keyword evidence="3 6" id="KW-1133">Transmembrane helix</keyword>
<evidence type="ECO:0000256" key="3">
    <source>
        <dbReference type="ARBA" id="ARBA00022989"/>
    </source>
</evidence>
<feature type="domain" description="ABC transmembrane type-2" evidence="7">
    <location>
        <begin position="120"/>
        <end position="355"/>
    </location>
</feature>
<keyword evidence="6" id="KW-0813">Transport</keyword>
<dbReference type="GO" id="GO:0140359">
    <property type="term" value="F:ABC-type transporter activity"/>
    <property type="evidence" value="ECO:0007669"/>
    <property type="project" value="InterPro"/>
</dbReference>
<name>A0A0F7FS99_9ACTN</name>
<keyword evidence="5" id="KW-0046">Antibiotic resistance</keyword>
<dbReference type="InterPro" id="IPR047817">
    <property type="entry name" value="ABC2_TM_bact-type"/>
</dbReference>
<evidence type="ECO:0000313" key="8">
    <source>
        <dbReference type="EMBL" id="AKG43005.1"/>
    </source>
</evidence>
<dbReference type="PROSITE" id="PS51012">
    <property type="entry name" value="ABC_TM2"/>
    <property type="match status" value="1"/>
</dbReference>
<dbReference type="STRING" id="408015.SXIM_16210"/>
<accession>A0A0F7FS99</accession>
<feature type="transmembrane region" description="Helical" evidence="6">
    <location>
        <begin position="330"/>
        <end position="352"/>
    </location>
</feature>
<evidence type="ECO:0000256" key="5">
    <source>
        <dbReference type="ARBA" id="ARBA00023251"/>
    </source>
</evidence>
<dbReference type="RefSeq" id="WP_043176729.1">
    <property type="nucleotide sequence ID" value="NZ_CP009922.3"/>
</dbReference>
<evidence type="ECO:0000256" key="4">
    <source>
        <dbReference type="ARBA" id="ARBA00023136"/>
    </source>
</evidence>
<dbReference type="HOGENOM" id="CLU_039483_0_0_11"/>